<name>B8A8M2_ORYSI</name>
<dbReference type="Proteomes" id="UP000007015">
    <property type="component" value="Chromosome 1"/>
</dbReference>
<feature type="compositionally biased region" description="Basic residues" evidence="1">
    <location>
        <begin position="162"/>
        <end position="173"/>
    </location>
</feature>
<organism evidence="2 3">
    <name type="scientific">Oryza sativa subsp. indica</name>
    <name type="common">Rice</name>
    <dbReference type="NCBI Taxonomy" id="39946"/>
    <lineage>
        <taxon>Eukaryota</taxon>
        <taxon>Viridiplantae</taxon>
        <taxon>Streptophyta</taxon>
        <taxon>Embryophyta</taxon>
        <taxon>Tracheophyta</taxon>
        <taxon>Spermatophyta</taxon>
        <taxon>Magnoliopsida</taxon>
        <taxon>Liliopsida</taxon>
        <taxon>Poales</taxon>
        <taxon>Poaceae</taxon>
        <taxon>BOP clade</taxon>
        <taxon>Oryzoideae</taxon>
        <taxon>Oryzeae</taxon>
        <taxon>Oryzinae</taxon>
        <taxon>Oryza</taxon>
        <taxon>Oryza sativa</taxon>
    </lineage>
</organism>
<dbReference type="EMBL" id="CM000126">
    <property type="protein sequence ID" value="EEC70681.1"/>
    <property type="molecule type" value="Genomic_DNA"/>
</dbReference>
<feature type="region of interest" description="Disordered" evidence="1">
    <location>
        <begin position="153"/>
        <end position="177"/>
    </location>
</feature>
<sequence>MLPAPNHNHPAQDIHDNFQAFNHGQNDQGHIHGAHFNPNGDQEVDQMVVDDNPADLEIDSISVHDFTLQDSENSTHRMEAQHLGWQIIPYGLPQPVLPIGELPFVFCQAVTMGVFRPLLMAFQPPLFKSVDMLPRWSLITLVWNLSFIPSVSQHIDDSPSPAKRRRISKRGSKAAKALPFSAPSECSTIQAQQPARKMKKKSTPVSVENLRRSPRFVAQKKSDFAPDKPKKKSKVQPIASLLTPDGKGLPPPVPVQQLQKIGTDNCGMLPEEVTTNKLLKPRK</sequence>
<dbReference type="STRING" id="39946.B8A8M2"/>
<dbReference type="OMA" id="GWQIIPY"/>
<dbReference type="AlphaFoldDB" id="B8A8M2"/>
<evidence type="ECO:0000313" key="2">
    <source>
        <dbReference type="EMBL" id="EEC70681.1"/>
    </source>
</evidence>
<dbReference type="Gramene" id="BGIOSGA001605-TA">
    <property type="protein sequence ID" value="BGIOSGA001605-PA"/>
    <property type="gene ID" value="BGIOSGA001605"/>
</dbReference>
<dbReference type="HOGENOM" id="CLU_814785_0_0_1"/>
<evidence type="ECO:0000256" key="1">
    <source>
        <dbReference type="SAM" id="MobiDB-lite"/>
    </source>
</evidence>
<protein>
    <submittedName>
        <fullName evidence="2">Uncharacterized protein</fullName>
    </submittedName>
</protein>
<feature type="region of interest" description="Disordered" evidence="1">
    <location>
        <begin position="219"/>
        <end position="253"/>
    </location>
</feature>
<evidence type="ECO:0000313" key="3">
    <source>
        <dbReference type="Proteomes" id="UP000007015"/>
    </source>
</evidence>
<gene>
    <name evidence="2" type="ORF">OsI_02016</name>
</gene>
<dbReference type="PANTHER" id="PTHR33075:SF7">
    <property type="entry name" value="OS02G0303350 PROTEIN"/>
    <property type="match status" value="1"/>
</dbReference>
<proteinExistence type="predicted"/>
<keyword evidence="3" id="KW-1185">Reference proteome</keyword>
<accession>B8A8M2</accession>
<reference evidence="2 3" key="1">
    <citation type="journal article" date="2005" name="PLoS Biol.">
        <title>The genomes of Oryza sativa: a history of duplications.</title>
        <authorList>
            <person name="Yu J."/>
            <person name="Wang J."/>
            <person name="Lin W."/>
            <person name="Li S."/>
            <person name="Li H."/>
            <person name="Zhou J."/>
            <person name="Ni P."/>
            <person name="Dong W."/>
            <person name="Hu S."/>
            <person name="Zeng C."/>
            <person name="Zhang J."/>
            <person name="Zhang Y."/>
            <person name="Li R."/>
            <person name="Xu Z."/>
            <person name="Li S."/>
            <person name="Li X."/>
            <person name="Zheng H."/>
            <person name="Cong L."/>
            <person name="Lin L."/>
            <person name="Yin J."/>
            <person name="Geng J."/>
            <person name="Li G."/>
            <person name="Shi J."/>
            <person name="Liu J."/>
            <person name="Lv H."/>
            <person name="Li J."/>
            <person name="Wang J."/>
            <person name="Deng Y."/>
            <person name="Ran L."/>
            <person name="Shi X."/>
            <person name="Wang X."/>
            <person name="Wu Q."/>
            <person name="Li C."/>
            <person name="Ren X."/>
            <person name="Wang J."/>
            <person name="Wang X."/>
            <person name="Li D."/>
            <person name="Liu D."/>
            <person name="Zhang X."/>
            <person name="Ji Z."/>
            <person name="Zhao W."/>
            <person name="Sun Y."/>
            <person name="Zhang Z."/>
            <person name="Bao J."/>
            <person name="Han Y."/>
            <person name="Dong L."/>
            <person name="Ji J."/>
            <person name="Chen P."/>
            <person name="Wu S."/>
            <person name="Liu J."/>
            <person name="Xiao Y."/>
            <person name="Bu D."/>
            <person name="Tan J."/>
            <person name="Yang L."/>
            <person name="Ye C."/>
            <person name="Zhang J."/>
            <person name="Xu J."/>
            <person name="Zhou Y."/>
            <person name="Yu Y."/>
            <person name="Zhang B."/>
            <person name="Zhuang S."/>
            <person name="Wei H."/>
            <person name="Liu B."/>
            <person name="Lei M."/>
            <person name="Yu H."/>
            <person name="Li Y."/>
            <person name="Xu H."/>
            <person name="Wei S."/>
            <person name="He X."/>
            <person name="Fang L."/>
            <person name="Zhang Z."/>
            <person name="Zhang Y."/>
            <person name="Huang X."/>
            <person name="Su Z."/>
            <person name="Tong W."/>
            <person name="Li J."/>
            <person name="Tong Z."/>
            <person name="Li S."/>
            <person name="Ye J."/>
            <person name="Wang L."/>
            <person name="Fang L."/>
            <person name="Lei T."/>
            <person name="Chen C."/>
            <person name="Chen H."/>
            <person name="Xu Z."/>
            <person name="Li H."/>
            <person name="Huang H."/>
            <person name="Zhang F."/>
            <person name="Xu H."/>
            <person name="Li N."/>
            <person name="Zhao C."/>
            <person name="Li S."/>
            <person name="Dong L."/>
            <person name="Huang Y."/>
            <person name="Li L."/>
            <person name="Xi Y."/>
            <person name="Qi Q."/>
            <person name="Li W."/>
            <person name="Zhang B."/>
            <person name="Hu W."/>
            <person name="Zhang Y."/>
            <person name="Tian X."/>
            <person name="Jiao Y."/>
            <person name="Liang X."/>
            <person name="Jin J."/>
            <person name="Gao L."/>
            <person name="Zheng W."/>
            <person name="Hao B."/>
            <person name="Liu S."/>
            <person name="Wang W."/>
            <person name="Yuan L."/>
            <person name="Cao M."/>
            <person name="McDermott J."/>
            <person name="Samudrala R."/>
            <person name="Wang J."/>
            <person name="Wong G.K."/>
            <person name="Yang H."/>
        </authorList>
    </citation>
    <scope>NUCLEOTIDE SEQUENCE [LARGE SCALE GENOMIC DNA]</scope>
    <source>
        <strain evidence="3">cv. 93-11</strain>
    </source>
</reference>
<dbReference type="PANTHER" id="PTHR33075">
    <property type="entry name" value="OS02G0499800 PROTEIN"/>
    <property type="match status" value="1"/>
</dbReference>